<dbReference type="RefSeq" id="WP_386664583.1">
    <property type="nucleotide sequence ID" value="NZ_JBHLTG010000001.1"/>
</dbReference>
<dbReference type="Proteomes" id="UP001589896">
    <property type="component" value="Unassembled WGS sequence"/>
</dbReference>
<keyword evidence="3" id="KW-1185">Reference proteome</keyword>
<feature type="region of interest" description="Disordered" evidence="1">
    <location>
        <begin position="1"/>
        <end position="20"/>
    </location>
</feature>
<organism evidence="2 3">
    <name type="scientific">Lysobacter korlensis</name>
    <dbReference type="NCBI Taxonomy" id="553636"/>
    <lineage>
        <taxon>Bacteria</taxon>
        <taxon>Pseudomonadati</taxon>
        <taxon>Pseudomonadota</taxon>
        <taxon>Gammaproteobacteria</taxon>
        <taxon>Lysobacterales</taxon>
        <taxon>Lysobacteraceae</taxon>
        <taxon>Lysobacter</taxon>
    </lineage>
</organism>
<name>A0ABV6RJL1_9GAMM</name>
<evidence type="ECO:0000313" key="2">
    <source>
        <dbReference type="EMBL" id="MFC0676764.1"/>
    </source>
</evidence>
<sequence length="195" mass="21811">MHHSAIPRTGRDAGSAPVRSRPRRIDIDPLWLDFGPDDPLEAERWLNDCAACGASPSLVFEQQAHQVRCACGASATPGKLPFTAAFNWNKSPGSKHPPYQALPFFQLEALDIDDARVKLNTIRDYLVEQKRHCESEIRARRDVGHRYFQRIKAYLAWSIYALGLVREQELAQQDAPADHEADHATGPRPGTVGPH</sequence>
<dbReference type="EMBL" id="JBHLTG010000001">
    <property type="protein sequence ID" value="MFC0676764.1"/>
    <property type="molecule type" value="Genomic_DNA"/>
</dbReference>
<evidence type="ECO:0000313" key="3">
    <source>
        <dbReference type="Proteomes" id="UP001589896"/>
    </source>
</evidence>
<reference evidence="2 3" key="1">
    <citation type="submission" date="2024-09" db="EMBL/GenBank/DDBJ databases">
        <authorList>
            <person name="Sun Q."/>
            <person name="Mori K."/>
        </authorList>
    </citation>
    <scope>NUCLEOTIDE SEQUENCE [LARGE SCALE GENOMIC DNA]</scope>
    <source>
        <strain evidence="2 3">KCTC 23076</strain>
    </source>
</reference>
<evidence type="ECO:0000256" key="1">
    <source>
        <dbReference type="SAM" id="MobiDB-lite"/>
    </source>
</evidence>
<feature type="region of interest" description="Disordered" evidence="1">
    <location>
        <begin position="173"/>
        <end position="195"/>
    </location>
</feature>
<gene>
    <name evidence="2" type="ORF">ACFFGH_02705</name>
</gene>
<feature type="compositionally biased region" description="Basic and acidic residues" evidence="1">
    <location>
        <begin position="176"/>
        <end position="185"/>
    </location>
</feature>
<proteinExistence type="predicted"/>
<comment type="caution">
    <text evidence="2">The sequence shown here is derived from an EMBL/GenBank/DDBJ whole genome shotgun (WGS) entry which is preliminary data.</text>
</comment>
<protein>
    <submittedName>
        <fullName evidence="2">Uncharacterized protein</fullName>
    </submittedName>
</protein>
<accession>A0ABV6RJL1</accession>